<dbReference type="PROSITE" id="PS50102">
    <property type="entry name" value="RRM"/>
    <property type="match status" value="1"/>
</dbReference>
<dbReference type="InterPro" id="IPR045844">
    <property type="entry name" value="RRM_Ist3-like"/>
</dbReference>
<dbReference type="SUPFAM" id="SSF54928">
    <property type="entry name" value="RNA-binding domain, RBD"/>
    <property type="match status" value="1"/>
</dbReference>
<gene>
    <name evidence="5" type="primary">Rbmx2</name>
    <name evidence="5" type="ORF">T07_11691</name>
</gene>
<dbReference type="GO" id="GO:0003723">
    <property type="term" value="F:RNA binding"/>
    <property type="evidence" value="ECO:0007669"/>
    <property type="project" value="UniProtKB-UniRule"/>
</dbReference>
<name>A0A0V0SA98_9BILA</name>
<dbReference type="GO" id="GO:0071011">
    <property type="term" value="C:precatalytic spliceosome"/>
    <property type="evidence" value="ECO:0007669"/>
    <property type="project" value="TreeGrafter"/>
</dbReference>
<evidence type="ECO:0000313" key="6">
    <source>
        <dbReference type="Proteomes" id="UP000054630"/>
    </source>
</evidence>
<keyword evidence="6" id="KW-1185">Reference proteome</keyword>
<dbReference type="OrthoDB" id="2573941at2759"/>
<evidence type="ECO:0000256" key="1">
    <source>
        <dbReference type="ARBA" id="ARBA00022884"/>
    </source>
</evidence>
<dbReference type="InterPro" id="IPR051847">
    <property type="entry name" value="RNA_proc/Spliceosome_comp"/>
</dbReference>
<protein>
    <submittedName>
        <fullName evidence="5">RNA-binding motif protein, X-linked 2</fullName>
    </submittedName>
</protein>
<dbReference type="Gene3D" id="3.30.70.330">
    <property type="match status" value="1"/>
</dbReference>
<dbReference type="CDD" id="cd12411">
    <property type="entry name" value="RRM_ist3_like"/>
    <property type="match status" value="1"/>
</dbReference>
<dbReference type="GO" id="GO:0005686">
    <property type="term" value="C:U2 snRNP"/>
    <property type="evidence" value="ECO:0007669"/>
    <property type="project" value="TreeGrafter"/>
</dbReference>
<dbReference type="Proteomes" id="UP000054630">
    <property type="component" value="Unassembled WGS sequence"/>
</dbReference>
<sequence length="296" mass="34405">MKTASRYFFMLQPVQQAIEQFTTSLLRHQHVNVKNLNKINERELHLGLAGKSDRSWHQKYKDSAWIFIGGLPFQLSEGDIICVFSQYGEVVQLNLIRDKKTGKSRGFCFLCYEDQRSTVLAVDNFNGIKLLGRIIRVDHVENYRVPKERGDEDEITKKLWLEGCAPSTSFAPVKEVPVKEEHSEDDLPEEAVDHKKKDSKKKHKHKSESKVKRERSPSPLLELDPQVFKPSKEKKPTNPALLIEKERKALLLATGEEIGMEKLNERLNRLERKELPVFDRTKLKEEEAFLPRRYKA</sequence>
<dbReference type="InterPro" id="IPR035979">
    <property type="entry name" value="RBD_domain_sf"/>
</dbReference>
<evidence type="ECO:0000256" key="3">
    <source>
        <dbReference type="SAM" id="MobiDB-lite"/>
    </source>
</evidence>
<dbReference type="PANTHER" id="PTHR45880:SF1">
    <property type="entry name" value="RNA-BINDING MOTIF PROTEIN, X-LINKED 2"/>
    <property type="match status" value="1"/>
</dbReference>
<dbReference type="InterPro" id="IPR000504">
    <property type="entry name" value="RRM_dom"/>
</dbReference>
<accession>A0A0V0SA98</accession>
<comment type="caution">
    <text evidence="5">The sequence shown here is derived from an EMBL/GenBank/DDBJ whole genome shotgun (WGS) entry which is preliminary data.</text>
</comment>
<dbReference type="InterPro" id="IPR012677">
    <property type="entry name" value="Nucleotide-bd_a/b_plait_sf"/>
</dbReference>
<dbReference type="SMART" id="SM00360">
    <property type="entry name" value="RRM"/>
    <property type="match status" value="1"/>
</dbReference>
<organism evidence="5 6">
    <name type="scientific">Trichinella nelsoni</name>
    <dbReference type="NCBI Taxonomy" id="6336"/>
    <lineage>
        <taxon>Eukaryota</taxon>
        <taxon>Metazoa</taxon>
        <taxon>Ecdysozoa</taxon>
        <taxon>Nematoda</taxon>
        <taxon>Enoplea</taxon>
        <taxon>Dorylaimia</taxon>
        <taxon>Trichinellida</taxon>
        <taxon>Trichinellidae</taxon>
        <taxon>Trichinella</taxon>
    </lineage>
</organism>
<reference evidence="5 6" key="1">
    <citation type="submission" date="2015-01" db="EMBL/GenBank/DDBJ databases">
        <title>Evolution of Trichinella species and genotypes.</title>
        <authorList>
            <person name="Korhonen P.K."/>
            <person name="Edoardo P."/>
            <person name="Giuseppe L.R."/>
            <person name="Gasser R.B."/>
        </authorList>
    </citation>
    <scope>NUCLEOTIDE SEQUENCE [LARGE SCALE GENOMIC DNA]</scope>
    <source>
        <strain evidence="5">ISS37</strain>
    </source>
</reference>
<dbReference type="GO" id="GO:0000398">
    <property type="term" value="P:mRNA splicing, via spliceosome"/>
    <property type="evidence" value="ECO:0007669"/>
    <property type="project" value="InterPro"/>
</dbReference>
<feature type="domain" description="RRM" evidence="4">
    <location>
        <begin position="64"/>
        <end position="142"/>
    </location>
</feature>
<dbReference type="PANTHER" id="PTHR45880">
    <property type="entry name" value="RNA-BINDING MOTIF PROTEIN, X-LINKED 2"/>
    <property type="match status" value="1"/>
</dbReference>
<dbReference type="GO" id="GO:0071013">
    <property type="term" value="C:catalytic step 2 spliceosome"/>
    <property type="evidence" value="ECO:0007669"/>
    <property type="project" value="TreeGrafter"/>
</dbReference>
<evidence type="ECO:0000259" key="4">
    <source>
        <dbReference type="PROSITE" id="PS50102"/>
    </source>
</evidence>
<feature type="compositionally biased region" description="Basic residues" evidence="3">
    <location>
        <begin position="197"/>
        <end position="207"/>
    </location>
</feature>
<dbReference type="Pfam" id="PF00076">
    <property type="entry name" value="RRM_1"/>
    <property type="match status" value="1"/>
</dbReference>
<dbReference type="STRING" id="6336.A0A0V0SA98"/>
<keyword evidence="1 2" id="KW-0694">RNA-binding</keyword>
<proteinExistence type="predicted"/>
<dbReference type="FunFam" id="3.30.70.330:FF:000962">
    <property type="entry name" value="RBMX2 ortholog"/>
    <property type="match status" value="1"/>
</dbReference>
<dbReference type="AlphaFoldDB" id="A0A0V0SA98"/>
<feature type="region of interest" description="Disordered" evidence="3">
    <location>
        <begin position="172"/>
        <end position="241"/>
    </location>
</feature>
<evidence type="ECO:0000256" key="2">
    <source>
        <dbReference type="PROSITE-ProRule" id="PRU00176"/>
    </source>
</evidence>
<dbReference type="EMBL" id="JYDL01000023">
    <property type="protein sequence ID" value="KRX23599.1"/>
    <property type="molecule type" value="Genomic_DNA"/>
</dbReference>
<evidence type="ECO:0000313" key="5">
    <source>
        <dbReference type="EMBL" id="KRX23599.1"/>
    </source>
</evidence>